<dbReference type="Proteomes" id="UP001258017">
    <property type="component" value="Unassembled WGS sequence"/>
</dbReference>
<sequence>MVLLTLSLIISSQESLQWRITPSGDFKLAACAKALEKASVFDLSESEKINVELTESRGIGLLFFLKKLYKVQDPPSALPRDLSSLFPAICLLFLSSL</sequence>
<organism evidence="2 3">
    <name type="scientific">Odynerus spinipes</name>
    <dbReference type="NCBI Taxonomy" id="1348599"/>
    <lineage>
        <taxon>Eukaryota</taxon>
        <taxon>Metazoa</taxon>
        <taxon>Ecdysozoa</taxon>
        <taxon>Arthropoda</taxon>
        <taxon>Hexapoda</taxon>
        <taxon>Insecta</taxon>
        <taxon>Pterygota</taxon>
        <taxon>Neoptera</taxon>
        <taxon>Endopterygota</taxon>
        <taxon>Hymenoptera</taxon>
        <taxon>Apocrita</taxon>
        <taxon>Aculeata</taxon>
        <taxon>Vespoidea</taxon>
        <taxon>Vespidae</taxon>
        <taxon>Eumeninae</taxon>
        <taxon>Odynerus</taxon>
    </lineage>
</organism>
<dbReference type="EMBL" id="JAIFRP010000387">
    <property type="protein sequence ID" value="KAK2578352.1"/>
    <property type="molecule type" value="Genomic_DNA"/>
</dbReference>
<feature type="signal peptide" evidence="1">
    <location>
        <begin position="1"/>
        <end position="15"/>
    </location>
</feature>
<feature type="chain" id="PRO_5042280886" evidence="1">
    <location>
        <begin position="16"/>
        <end position="97"/>
    </location>
</feature>
<evidence type="ECO:0000313" key="2">
    <source>
        <dbReference type="EMBL" id="KAK2578352.1"/>
    </source>
</evidence>
<name>A0AAD9REM9_9HYME</name>
<accession>A0AAD9REM9</accession>
<gene>
    <name evidence="2" type="ORF">KPH14_002625</name>
</gene>
<protein>
    <submittedName>
        <fullName evidence="2">Uncharacterized protein</fullName>
    </submittedName>
</protein>
<proteinExistence type="predicted"/>
<reference evidence="2" key="1">
    <citation type="submission" date="2021-08" db="EMBL/GenBank/DDBJ databases">
        <authorList>
            <person name="Misof B."/>
            <person name="Oliver O."/>
            <person name="Podsiadlowski L."/>
            <person name="Donath A."/>
            <person name="Peters R."/>
            <person name="Mayer C."/>
            <person name="Rust J."/>
            <person name="Gunkel S."/>
            <person name="Lesny P."/>
            <person name="Martin S."/>
            <person name="Oeyen J.P."/>
            <person name="Petersen M."/>
            <person name="Panagiotis P."/>
            <person name="Wilbrandt J."/>
            <person name="Tanja T."/>
        </authorList>
    </citation>
    <scope>NUCLEOTIDE SEQUENCE</scope>
    <source>
        <strain evidence="2">GBR_01_08_01A</strain>
        <tissue evidence="2">Thorax + abdomen</tissue>
    </source>
</reference>
<comment type="caution">
    <text evidence="2">The sequence shown here is derived from an EMBL/GenBank/DDBJ whole genome shotgun (WGS) entry which is preliminary data.</text>
</comment>
<reference evidence="2" key="2">
    <citation type="journal article" date="2023" name="Commun. Biol.">
        <title>Intrasexual cuticular hydrocarbon dimorphism in a wasp sheds light on hydrocarbon biosynthesis genes in Hymenoptera.</title>
        <authorList>
            <person name="Moris V.C."/>
            <person name="Podsiadlowski L."/>
            <person name="Martin S."/>
            <person name="Oeyen J.P."/>
            <person name="Donath A."/>
            <person name="Petersen M."/>
            <person name="Wilbrandt J."/>
            <person name="Misof B."/>
            <person name="Liedtke D."/>
            <person name="Thamm M."/>
            <person name="Scheiner R."/>
            <person name="Schmitt T."/>
            <person name="Niehuis O."/>
        </authorList>
    </citation>
    <scope>NUCLEOTIDE SEQUENCE</scope>
    <source>
        <strain evidence="2">GBR_01_08_01A</strain>
    </source>
</reference>
<keyword evidence="1" id="KW-0732">Signal</keyword>
<keyword evidence="3" id="KW-1185">Reference proteome</keyword>
<evidence type="ECO:0000313" key="3">
    <source>
        <dbReference type="Proteomes" id="UP001258017"/>
    </source>
</evidence>
<evidence type="ECO:0000256" key="1">
    <source>
        <dbReference type="SAM" id="SignalP"/>
    </source>
</evidence>
<dbReference type="AlphaFoldDB" id="A0AAD9REM9"/>